<keyword evidence="6" id="KW-0677">Repeat</keyword>
<dbReference type="PROSITE" id="PS51281">
    <property type="entry name" value="TAP_C"/>
    <property type="match status" value="1"/>
</dbReference>
<dbReference type="PANTHER" id="PTHR10662">
    <property type="entry name" value="NUCLEAR RNA EXPORT FACTOR"/>
    <property type="match status" value="1"/>
</dbReference>
<dbReference type="AlphaFoldDB" id="H2AQF4"/>
<evidence type="ECO:0000256" key="1">
    <source>
        <dbReference type="ARBA" id="ARBA00004123"/>
    </source>
</evidence>
<evidence type="ECO:0000259" key="13">
    <source>
        <dbReference type="PROSITE" id="PS51281"/>
    </source>
</evidence>
<dbReference type="PROSITE" id="PS50177">
    <property type="entry name" value="NTF2_DOMAIN"/>
    <property type="match status" value="1"/>
</dbReference>
<dbReference type="RefSeq" id="XP_003955739.1">
    <property type="nucleotide sequence ID" value="XM_003955690.1"/>
</dbReference>
<comment type="function">
    <text evidence="9">Involved in the export of mRNA from the nucleus to the cytoplasm.</text>
</comment>
<dbReference type="InterPro" id="IPR032675">
    <property type="entry name" value="LRR_dom_sf"/>
</dbReference>
<keyword evidence="4" id="KW-0963">Cytoplasm</keyword>
<feature type="compositionally biased region" description="Low complexity" evidence="11">
    <location>
        <begin position="481"/>
        <end position="494"/>
    </location>
</feature>
<evidence type="ECO:0000256" key="10">
    <source>
        <dbReference type="ARBA" id="ARBA00069694"/>
    </source>
</evidence>
<comment type="subcellular location">
    <subcellularLocation>
        <location evidence="1">Nucleus</location>
    </subcellularLocation>
</comment>
<dbReference type="GO" id="GO:0016973">
    <property type="term" value="P:poly(A)+ mRNA export from nucleus"/>
    <property type="evidence" value="ECO:0007669"/>
    <property type="project" value="TreeGrafter"/>
</dbReference>
<evidence type="ECO:0000256" key="9">
    <source>
        <dbReference type="ARBA" id="ARBA00055253"/>
    </source>
</evidence>
<dbReference type="InParanoid" id="H2AQF4"/>
<accession>H2AQF4</accession>
<dbReference type="InterPro" id="IPR057125">
    <property type="entry name" value="NXF1/2/3/5-like_LRR"/>
</dbReference>
<dbReference type="eggNOG" id="KOG3763">
    <property type="taxonomic scope" value="Eukaryota"/>
</dbReference>
<proteinExistence type="inferred from homology"/>
<dbReference type="Pfam" id="PF03943">
    <property type="entry name" value="TAP_C"/>
    <property type="match status" value="1"/>
</dbReference>
<dbReference type="GeneID" id="13882985"/>
<reference evidence="14 15" key="1">
    <citation type="journal article" date="2011" name="Proc. Natl. Acad. Sci. U.S.A.">
        <title>Evolutionary erosion of yeast sex chromosomes by mating-type switching accidents.</title>
        <authorList>
            <person name="Gordon J.L."/>
            <person name="Armisen D."/>
            <person name="Proux-Wera E."/>
            <person name="Oheigeartaigh S.S."/>
            <person name="Byrne K.P."/>
            <person name="Wolfe K.H."/>
        </authorList>
    </citation>
    <scope>NUCLEOTIDE SEQUENCE [LARGE SCALE GENOMIC DNA]</scope>
    <source>
        <strain evidence="15">ATCC 22294 / BCRC 22015 / CBS 2517 / CECT 1963 / NBRC 1671 / NRRL Y-8276</strain>
    </source>
</reference>
<dbReference type="Gene3D" id="3.10.450.50">
    <property type="match status" value="1"/>
</dbReference>
<dbReference type="Gene3D" id="1.10.8.10">
    <property type="entry name" value="DNA helicase RuvA subunit, C-terminal domain"/>
    <property type="match status" value="1"/>
</dbReference>
<evidence type="ECO:0000313" key="15">
    <source>
        <dbReference type="Proteomes" id="UP000005220"/>
    </source>
</evidence>
<keyword evidence="8" id="KW-0539">Nucleus</keyword>
<dbReference type="FunCoup" id="H2AQF4">
    <property type="interactions" value="580"/>
</dbReference>
<dbReference type="GO" id="GO:0005634">
    <property type="term" value="C:nucleus"/>
    <property type="evidence" value="ECO:0007669"/>
    <property type="project" value="UniProtKB-SubCell"/>
</dbReference>
<name>H2AQF4_KAZAF</name>
<dbReference type="KEGG" id="kaf:KAFR_0B03080"/>
<dbReference type="EMBL" id="HE650822">
    <property type="protein sequence ID" value="CCF56604.1"/>
    <property type="molecule type" value="Genomic_DNA"/>
</dbReference>
<dbReference type="SUPFAM" id="SSF46934">
    <property type="entry name" value="UBA-like"/>
    <property type="match status" value="1"/>
</dbReference>
<evidence type="ECO:0000256" key="3">
    <source>
        <dbReference type="ARBA" id="ARBA00022448"/>
    </source>
</evidence>
<dbReference type="Pfam" id="PF24048">
    <property type="entry name" value="LRR_NXF1-5"/>
    <property type="match status" value="1"/>
</dbReference>
<dbReference type="InterPro" id="IPR005637">
    <property type="entry name" value="TAP_C_dom"/>
</dbReference>
<dbReference type="PANTHER" id="PTHR10662:SF22">
    <property type="entry name" value="NUCLEAR RNA EXPORT FACTOR 1"/>
    <property type="match status" value="1"/>
</dbReference>
<keyword evidence="3" id="KW-0813">Transport</keyword>
<evidence type="ECO:0000256" key="4">
    <source>
        <dbReference type="ARBA" id="ARBA00022490"/>
    </source>
</evidence>
<evidence type="ECO:0000259" key="12">
    <source>
        <dbReference type="PROSITE" id="PS50177"/>
    </source>
</evidence>
<dbReference type="OrthoDB" id="25872at2759"/>
<dbReference type="InterPro" id="IPR009060">
    <property type="entry name" value="UBA-like_sf"/>
</dbReference>
<dbReference type="SMART" id="SM00804">
    <property type="entry name" value="TAP_C"/>
    <property type="match status" value="1"/>
</dbReference>
<dbReference type="InterPro" id="IPR018222">
    <property type="entry name" value="Nuclear_transport_factor_2_euk"/>
</dbReference>
<dbReference type="Proteomes" id="UP000005220">
    <property type="component" value="Chromosome 2"/>
</dbReference>
<dbReference type="STRING" id="1071382.H2AQF4"/>
<organism evidence="14 15">
    <name type="scientific">Kazachstania africana (strain ATCC 22294 / BCRC 22015 / CBS 2517 / CECT 1963 / NBRC 1671 / NRRL Y-8276)</name>
    <name type="common">Yeast</name>
    <name type="synonym">Kluyveromyces africanus</name>
    <dbReference type="NCBI Taxonomy" id="1071382"/>
    <lineage>
        <taxon>Eukaryota</taxon>
        <taxon>Fungi</taxon>
        <taxon>Dikarya</taxon>
        <taxon>Ascomycota</taxon>
        <taxon>Saccharomycotina</taxon>
        <taxon>Saccharomycetes</taxon>
        <taxon>Saccharomycetales</taxon>
        <taxon>Saccharomycetaceae</taxon>
        <taxon>Kazachstania</taxon>
    </lineage>
</organism>
<dbReference type="FunFam" id="3.80.10.10:FF:000296">
    <property type="entry name" value="mRNA export factor MEX67"/>
    <property type="match status" value="1"/>
</dbReference>
<dbReference type="InterPro" id="IPR030217">
    <property type="entry name" value="NXF_fam"/>
</dbReference>
<comment type="similarity">
    <text evidence="2">Belongs to the NXF family.</text>
</comment>
<dbReference type="SUPFAM" id="SSF54427">
    <property type="entry name" value="NTF2-like"/>
    <property type="match status" value="1"/>
</dbReference>
<feature type="domain" description="TAP-C" evidence="13">
    <location>
        <begin position="522"/>
        <end position="574"/>
    </location>
</feature>
<keyword evidence="15" id="KW-1185">Reference proteome</keyword>
<evidence type="ECO:0000256" key="8">
    <source>
        <dbReference type="ARBA" id="ARBA00023242"/>
    </source>
</evidence>
<dbReference type="SUPFAM" id="SSF52058">
    <property type="entry name" value="L domain-like"/>
    <property type="match status" value="1"/>
</dbReference>
<evidence type="ECO:0000256" key="11">
    <source>
        <dbReference type="SAM" id="MobiDB-lite"/>
    </source>
</evidence>
<evidence type="ECO:0000313" key="14">
    <source>
        <dbReference type="EMBL" id="CCF56604.1"/>
    </source>
</evidence>
<sequence length="574" mass="65080">MNRYQNYYNVPSGPQQQFQNQNRVKIGVRNWQNATMQDLLNFLSRNTRVNLMDATIDGPLITGYVQSQSQADQLIKWNGVSFAGNKLKFEIIQGGQTGTSSTIEFLKLFLAKRYDPQARMLNLGGLYDDPELVQKGMFTNMSTQSRMFPAMMKVASKEPGLVVESLNLADNRLKDVSAISALAQTFPHLKNLCLANNQITRINSLDVWKNKFKDLRELLMTNNPITNNPSYKNEMLKIFPKLVVLDNAVVRDGAKLDSIFTLPVKLQIFFFENNELGQRSTDFVTNFLNLWDTDRSQLLSLYSPQSQFSISVDSSVPPSTVAKSDQNSSFGYYIPHSRNISKVSSEKSIQQRLSVGQEQIGNSFKELPRSKHHLQDQPNEYSMQSFIYPQVNGFTITLHGFFDETAKPDILPNKGYNSRNRRSTYTTSANTRLCQKSFERTWVIVPINNTFVVASDMLMIRPYTSHAWTAPSETPQPPSQLQPQIQPPVQAQPQMSPVPVMGAPQLAPTLQLPPDVQSRLNPVQLELLNKLHLNTKLNAEYTFMLAEQSGWNYDVALKGFQDSINNIPRDAFIQ</sequence>
<evidence type="ECO:0000256" key="7">
    <source>
        <dbReference type="ARBA" id="ARBA00022816"/>
    </source>
</evidence>
<dbReference type="InterPro" id="IPR032710">
    <property type="entry name" value="NTF2-like_dom_sf"/>
</dbReference>
<gene>
    <name evidence="14" type="primary">KAFR0B03080</name>
    <name evidence="14" type="ORF">KAFR_0B03080</name>
</gene>
<dbReference type="Pfam" id="PF22602">
    <property type="entry name" value="NXF_NTF2"/>
    <property type="match status" value="1"/>
</dbReference>
<dbReference type="InterPro" id="IPR040736">
    <property type="entry name" value="Mex67_RRM"/>
</dbReference>
<evidence type="ECO:0000256" key="5">
    <source>
        <dbReference type="ARBA" id="ARBA00022614"/>
    </source>
</evidence>
<evidence type="ECO:0000256" key="2">
    <source>
        <dbReference type="ARBA" id="ARBA00009285"/>
    </source>
</evidence>
<protein>
    <recommendedName>
        <fullName evidence="10">mRNA export factor MEX67</fullName>
    </recommendedName>
</protein>
<feature type="domain" description="NTF2" evidence="12">
    <location>
        <begin position="279"/>
        <end position="460"/>
    </location>
</feature>
<dbReference type="HOGENOM" id="CLU_024991_1_1_1"/>
<evidence type="ECO:0000256" key="6">
    <source>
        <dbReference type="ARBA" id="ARBA00022737"/>
    </source>
</evidence>
<dbReference type="CDD" id="cd14342">
    <property type="entry name" value="UBA_TAP-C"/>
    <property type="match status" value="1"/>
</dbReference>
<dbReference type="InterPro" id="IPR002075">
    <property type="entry name" value="NTF2_dom"/>
</dbReference>
<feature type="region of interest" description="Disordered" evidence="11">
    <location>
        <begin position="469"/>
        <end position="495"/>
    </location>
</feature>
<dbReference type="GO" id="GO:0003723">
    <property type="term" value="F:RNA binding"/>
    <property type="evidence" value="ECO:0007669"/>
    <property type="project" value="TreeGrafter"/>
</dbReference>
<keyword evidence="7" id="KW-0509">mRNA transport</keyword>
<dbReference type="Gene3D" id="3.80.10.10">
    <property type="entry name" value="Ribonuclease Inhibitor"/>
    <property type="match status" value="1"/>
</dbReference>
<dbReference type="InterPro" id="IPR001611">
    <property type="entry name" value="Leu-rich_rpt"/>
</dbReference>
<keyword evidence="5" id="KW-0433">Leucine-rich repeat</keyword>
<dbReference type="PROSITE" id="PS51450">
    <property type="entry name" value="LRR"/>
    <property type="match status" value="1"/>
</dbReference>
<dbReference type="Pfam" id="PF18444">
    <property type="entry name" value="RRM_9"/>
    <property type="match status" value="1"/>
</dbReference>